<evidence type="ECO:0000256" key="3">
    <source>
        <dbReference type="ARBA" id="ARBA00022692"/>
    </source>
</evidence>
<feature type="transmembrane region" description="Helical" evidence="6">
    <location>
        <begin position="243"/>
        <end position="263"/>
    </location>
</feature>
<feature type="transmembrane region" description="Helical" evidence="6">
    <location>
        <begin position="353"/>
        <end position="371"/>
    </location>
</feature>
<sequence length="386" mass="41991">MLRCNIVAIKSAGMTYDLLIEALHLLPRRPMRIGFTPPPRNRPSLKTPTPPPPGLGVFFCQLARLSEPLWRGRRNAPQNRALGAGRVYRRAMRSKANGYVFALLAIVIFSIQDGLSKHLGANYPPVFVAMIRYWAFAAFAVTLAWRSPAGLRATAVTKRPLLQVSRGVLLPAQIVVVITAFTIVGLAHSQAILAATPIFVALLSMPLLGERVGWRRWSAITAGLVGVLLILKPGEGTFEVDFLLPLAGALMFAVYAITTRLVSRDDSALTSFFYSGVVGAAAISLVGPFFWATLTGPDWVWMLLLCVTGSLSHYFLIRAYDLLDAVAVQPLTYLQLVLASIMGVSIFGETLTVNMIIGSLLVVAAGIFTVWRERVVARRKAGLPPV</sequence>
<dbReference type="HOGENOM" id="CLU_032828_2_2_5"/>
<protein>
    <submittedName>
        <fullName evidence="8">S-adenosylmethionine uptake transporter Sam</fullName>
    </submittedName>
</protein>
<name>I3XF58_SINF2</name>
<keyword evidence="4 6" id="KW-1133">Transmembrane helix</keyword>
<dbReference type="eggNOG" id="COG0697">
    <property type="taxonomic scope" value="Bacteria"/>
</dbReference>
<dbReference type="PATRIC" id="fig|1185652.3.peg.6238"/>
<accession>I3XF58</accession>
<evidence type="ECO:0000259" key="7">
    <source>
        <dbReference type="Pfam" id="PF00892"/>
    </source>
</evidence>
<feature type="domain" description="EamA" evidence="7">
    <location>
        <begin position="244"/>
        <end position="369"/>
    </location>
</feature>
<dbReference type="AlphaFoldDB" id="I3XF58"/>
<dbReference type="Gene3D" id="1.10.3730.20">
    <property type="match status" value="1"/>
</dbReference>
<feature type="transmembrane region" description="Helical" evidence="6">
    <location>
        <begin position="127"/>
        <end position="146"/>
    </location>
</feature>
<dbReference type="KEGG" id="sfd:USDA257_c60100"/>
<feature type="transmembrane region" description="Helical" evidence="6">
    <location>
        <begin position="192"/>
        <end position="209"/>
    </location>
</feature>
<dbReference type="Proteomes" id="UP000006180">
    <property type="component" value="Chromosome"/>
</dbReference>
<feature type="transmembrane region" description="Helical" evidence="6">
    <location>
        <begin position="328"/>
        <end position="347"/>
    </location>
</feature>
<evidence type="ECO:0000313" key="9">
    <source>
        <dbReference type="Proteomes" id="UP000006180"/>
    </source>
</evidence>
<evidence type="ECO:0000256" key="4">
    <source>
        <dbReference type="ARBA" id="ARBA00022989"/>
    </source>
</evidence>
<feature type="domain" description="EamA" evidence="7">
    <location>
        <begin position="98"/>
        <end position="231"/>
    </location>
</feature>
<keyword evidence="3 6" id="KW-0812">Transmembrane</keyword>
<dbReference type="InterPro" id="IPR000620">
    <property type="entry name" value="EamA_dom"/>
</dbReference>
<organism evidence="8 9">
    <name type="scientific">Sinorhizobium fredii (strain USDA 257)</name>
    <dbReference type="NCBI Taxonomy" id="1185652"/>
    <lineage>
        <taxon>Bacteria</taxon>
        <taxon>Pseudomonadati</taxon>
        <taxon>Pseudomonadota</taxon>
        <taxon>Alphaproteobacteria</taxon>
        <taxon>Hyphomicrobiales</taxon>
        <taxon>Rhizobiaceae</taxon>
        <taxon>Sinorhizobium/Ensifer group</taxon>
        <taxon>Sinorhizobium</taxon>
    </lineage>
</organism>
<gene>
    <name evidence="8" type="primary">sam</name>
    <name evidence="8" type="ORF">USDA257_c60100</name>
</gene>
<feature type="transmembrane region" description="Helical" evidence="6">
    <location>
        <begin position="299"/>
        <end position="316"/>
    </location>
</feature>
<dbReference type="EMBL" id="CP003563">
    <property type="protein sequence ID" value="AFL54514.1"/>
    <property type="molecule type" value="Genomic_DNA"/>
</dbReference>
<comment type="subcellular location">
    <subcellularLocation>
        <location evidence="1">Membrane</location>
        <topology evidence="1">Multi-pass membrane protein</topology>
    </subcellularLocation>
</comment>
<feature type="transmembrane region" description="Helical" evidence="6">
    <location>
        <begin position="214"/>
        <end position="231"/>
    </location>
</feature>
<dbReference type="STRING" id="1185652.USDA257_c60100"/>
<dbReference type="PANTHER" id="PTHR22911">
    <property type="entry name" value="ACYL-MALONYL CONDENSING ENZYME-RELATED"/>
    <property type="match status" value="1"/>
</dbReference>
<dbReference type="InterPro" id="IPR037185">
    <property type="entry name" value="EmrE-like"/>
</dbReference>
<dbReference type="PANTHER" id="PTHR22911:SF6">
    <property type="entry name" value="SOLUTE CARRIER FAMILY 35 MEMBER G1"/>
    <property type="match status" value="1"/>
</dbReference>
<comment type="similarity">
    <text evidence="2">Belongs to the drug/metabolite transporter (DMT) superfamily. 10 TMS drug/metabolite exporter (DME) (TC 2.A.7.3) family.</text>
</comment>
<evidence type="ECO:0000256" key="5">
    <source>
        <dbReference type="ARBA" id="ARBA00023136"/>
    </source>
</evidence>
<dbReference type="GO" id="GO:0016020">
    <property type="term" value="C:membrane"/>
    <property type="evidence" value="ECO:0007669"/>
    <property type="project" value="UniProtKB-SubCell"/>
</dbReference>
<feature type="transmembrane region" description="Helical" evidence="6">
    <location>
        <begin position="96"/>
        <end position="115"/>
    </location>
</feature>
<evidence type="ECO:0000256" key="1">
    <source>
        <dbReference type="ARBA" id="ARBA00004141"/>
    </source>
</evidence>
<feature type="transmembrane region" description="Helical" evidence="6">
    <location>
        <begin position="167"/>
        <end position="186"/>
    </location>
</feature>
<proteinExistence type="inferred from homology"/>
<evidence type="ECO:0000313" key="8">
    <source>
        <dbReference type="EMBL" id="AFL54514.1"/>
    </source>
</evidence>
<evidence type="ECO:0000256" key="6">
    <source>
        <dbReference type="SAM" id="Phobius"/>
    </source>
</evidence>
<feature type="transmembrane region" description="Helical" evidence="6">
    <location>
        <begin position="272"/>
        <end position="293"/>
    </location>
</feature>
<dbReference type="Pfam" id="PF00892">
    <property type="entry name" value="EamA"/>
    <property type="match status" value="2"/>
</dbReference>
<reference evidence="8 9" key="1">
    <citation type="journal article" date="2012" name="J. Bacteriol.">
        <title>Complete genome sequence of the broad-host-range strain Sinorhizobium fredii USDA257.</title>
        <authorList>
            <person name="Schuldes J."/>
            <person name="Rodriguez Orbegoso M."/>
            <person name="Schmeisser C."/>
            <person name="Krishnan H.B."/>
            <person name="Daniel R."/>
            <person name="Streit W.R."/>
        </authorList>
    </citation>
    <scope>NUCLEOTIDE SEQUENCE [LARGE SCALE GENOMIC DNA]</scope>
    <source>
        <strain evidence="8 9">USDA 257</strain>
    </source>
</reference>
<dbReference type="SUPFAM" id="SSF103481">
    <property type="entry name" value="Multidrug resistance efflux transporter EmrE"/>
    <property type="match status" value="2"/>
</dbReference>
<keyword evidence="5 6" id="KW-0472">Membrane</keyword>
<evidence type="ECO:0000256" key="2">
    <source>
        <dbReference type="ARBA" id="ARBA00009853"/>
    </source>
</evidence>